<dbReference type="HOGENOM" id="CLU_1166219_0_0_1"/>
<name>C4QWZ2_KOMPG</name>
<accession>C4QWZ2</accession>
<evidence type="ECO:0000313" key="2">
    <source>
        <dbReference type="EMBL" id="CAY67765.1"/>
    </source>
</evidence>
<dbReference type="KEGG" id="ppa:PAS_chr1-1_0388"/>
<keyword evidence="3" id="KW-1185">Reference proteome</keyword>
<protein>
    <submittedName>
        <fullName evidence="2">Uncharacterized protein</fullName>
    </submittedName>
</protein>
<dbReference type="InParanoid" id="C4QWZ2"/>
<sequence>MLNTSYQFPKDVARYDVADAVNEQLQATFLNSKVQHEPGSRYQHQEGINSSPERKNSVFSSADISTTSSPTSPKSKANSQFARDSVDSSIYPRKPIHRRSNTEVSSNDSEKDFSLDSLFKAQYRDTKLKPSPFQASSGRNSVPVYRRTTLDAPTTVTIDIEEMTKGLCEDAAGDDSKFSLERSSIYADRILDTRELCLRRSASDEGCSDLQIIEEETPRPYDSQLVDIYTILREGPPV</sequence>
<evidence type="ECO:0000256" key="1">
    <source>
        <dbReference type="SAM" id="MobiDB-lite"/>
    </source>
</evidence>
<feature type="compositionally biased region" description="Low complexity" evidence="1">
    <location>
        <begin position="57"/>
        <end position="79"/>
    </location>
</feature>
<dbReference type="AlphaFoldDB" id="C4QWZ2"/>
<dbReference type="OrthoDB" id="10316944at2759"/>
<organism evidence="2 3">
    <name type="scientific">Komagataella phaffii (strain GS115 / ATCC 20864)</name>
    <name type="common">Yeast</name>
    <name type="synonym">Pichia pastoris</name>
    <dbReference type="NCBI Taxonomy" id="644223"/>
    <lineage>
        <taxon>Eukaryota</taxon>
        <taxon>Fungi</taxon>
        <taxon>Dikarya</taxon>
        <taxon>Ascomycota</taxon>
        <taxon>Saccharomycotina</taxon>
        <taxon>Pichiomycetes</taxon>
        <taxon>Pichiales</taxon>
        <taxon>Pichiaceae</taxon>
        <taxon>Komagataella</taxon>
    </lineage>
</organism>
<gene>
    <name evidence="2" type="ordered locus">PAS_chr1-1_0388</name>
</gene>
<dbReference type="EMBL" id="FN392319">
    <property type="protein sequence ID" value="CAY67765.1"/>
    <property type="molecule type" value="Genomic_DNA"/>
</dbReference>
<feature type="region of interest" description="Disordered" evidence="1">
    <location>
        <begin position="32"/>
        <end position="111"/>
    </location>
</feature>
<dbReference type="Proteomes" id="UP000000314">
    <property type="component" value="Chromosome 1"/>
</dbReference>
<evidence type="ECO:0000313" key="3">
    <source>
        <dbReference type="Proteomes" id="UP000000314"/>
    </source>
</evidence>
<proteinExistence type="predicted"/>
<dbReference type="GeneID" id="8197579"/>
<reference evidence="2 3" key="1">
    <citation type="journal article" date="2009" name="Nat. Biotechnol.">
        <title>Genome sequence of the recombinant protein production host Pichia pastoris.</title>
        <authorList>
            <person name="De Schutter K."/>
            <person name="Lin Y.C."/>
            <person name="Tiels P."/>
            <person name="Van Hecke A."/>
            <person name="Glinka S."/>
            <person name="Weber-Lehmann J."/>
            <person name="Rouze P."/>
            <person name="Van de Peer Y."/>
            <person name="Callewaert N."/>
        </authorList>
    </citation>
    <scope>NUCLEOTIDE SEQUENCE [LARGE SCALE GENOMIC DNA]</scope>
    <source>
        <strain evidence="3">GS115 / ATCC 20864</strain>
    </source>
</reference>
<dbReference type="RefSeq" id="XP_002490046.1">
    <property type="nucleotide sequence ID" value="XM_002490001.1"/>
</dbReference>